<gene>
    <name evidence="1" type="ORF">SAMN04487999_0469</name>
</gene>
<evidence type="ECO:0000313" key="2">
    <source>
        <dbReference type="Proteomes" id="UP000184240"/>
    </source>
</evidence>
<dbReference type="EMBL" id="FQXT01000001">
    <property type="protein sequence ID" value="SHH54778.1"/>
    <property type="molecule type" value="Genomic_DNA"/>
</dbReference>
<evidence type="ECO:0000313" key="1">
    <source>
        <dbReference type="EMBL" id="SHH54778.1"/>
    </source>
</evidence>
<protein>
    <submittedName>
        <fullName evidence="1">Acetyltransferase (GNAT) domain-containing protein</fullName>
    </submittedName>
</protein>
<sequence length="333" mass="38682">MSQYQIISYSREYKSRWDRFAASLNGTYKGSKNTSFLFQRDFMQYHQDRFEDFSLLIFKDEKLRAVLPANRVGATLYSHQGLTYGGLVLDAEIRLKEVLELFKELLGFLSQSGIEELELKMLPQFYQELPGDELDYFLFLTEAKLIKAETTAVIDYRNRIPLNSSRKNAVNQAVKAGFTIQKTTDFEPFWDQVLIPNLEAQHDAEPTHSLAEITTLAKRFKYNIHQFQVRDAQNQLLAGATIFETQVVAHVQYISATPEGKKQGALDFLFQQLIEFHFSHKWYFDFGTSNEQAGTKLNAGLQFWKETFGARTRIQRTYRLQTKNSFKLENVLL</sequence>
<dbReference type="STRING" id="573501.SAMN04487999_0469"/>
<organism evidence="1 2">
    <name type="scientific">Leeuwenhoekiella palythoae</name>
    <dbReference type="NCBI Taxonomy" id="573501"/>
    <lineage>
        <taxon>Bacteria</taxon>
        <taxon>Pseudomonadati</taxon>
        <taxon>Bacteroidota</taxon>
        <taxon>Flavobacteriia</taxon>
        <taxon>Flavobacteriales</taxon>
        <taxon>Flavobacteriaceae</taxon>
        <taxon>Leeuwenhoekiella</taxon>
    </lineage>
</organism>
<dbReference type="Proteomes" id="UP000184240">
    <property type="component" value="Unassembled WGS sequence"/>
</dbReference>
<keyword evidence="1" id="KW-0808">Transferase</keyword>
<dbReference type="SUPFAM" id="SSF55729">
    <property type="entry name" value="Acyl-CoA N-acyltransferases (Nat)"/>
    <property type="match status" value="1"/>
</dbReference>
<name>A0A1M5TVR0_9FLAO</name>
<dbReference type="GO" id="GO:0016740">
    <property type="term" value="F:transferase activity"/>
    <property type="evidence" value="ECO:0007669"/>
    <property type="project" value="UniProtKB-KW"/>
</dbReference>
<reference evidence="2" key="1">
    <citation type="submission" date="2016-11" db="EMBL/GenBank/DDBJ databases">
        <authorList>
            <person name="Varghese N."/>
            <person name="Submissions S."/>
        </authorList>
    </citation>
    <scope>NUCLEOTIDE SEQUENCE [LARGE SCALE GENOMIC DNA]</scope>
    <source>
        <strain evidence="2">DSM 19859</strain>
    </source>
</reference>
<dbReference type="OrthoDB" id="9808687at2"/>
<accession>A0A1M5TVR0</accession>
<dbReference type="AlphaFoldDB" id="A0A1M5TVR0"/>
<dbReference type="Gene3D" id="3.40.630.30">
    <property type="match status" value="1"/>
</dbReference>
<dbReference type="RefSeq" id="WP_072979952.1">
    <property type="nucleotide sequence ID" value="NZ_FQXT01000001.1"/>
</dbReference>
<proteinExistence type="predicted"/>
<dbReference type="InterPro" id="IPR016181">
    <property type="entry name" value="Acyl_CoA_acyltransferase"/>
</dbReference>